<feature type="region of interest" description="Disordered" evidence="1">
    <location>
        <begin position="52"/>
        <end position="72"/>
    </location>
</feature>
<name>A0ABQ3V8W7_9CHLR</name>
<dbReference type="EMBL" id="BNJJ01000001">
    <property type="protein sequence ID" value="GHO82279.1"/>
    <property type="molecule type" value="Genomic_DNA"/>
</dbReference>
<proteinExistence type="predicted"/>
<accession>A0ABQ3V8W7</accession>
<sequence length="72" mass="7806">MKMYTLIGIDGKPYQSEQKGTFGGYKPDRIYGRFDCPSENNAIVKGQYSSIASFSPTSSRPSRQAIGPVPGA</sequence>
<comment type="caution">
    <text evidence="2">The sequence shown here is derived from an EMBL/GenBank/DDBJ whole genome shotgun (WGS) entry which is preliminary data.</text>
</comment>
<dbReference type="Proteomes" id="UP000635565">
    <property type="component" value="Unassembled WGS sequence"/>
</dbReference>
<protein>
    <submittedName>
        <fullName evidence="2">Uncharacterized protein</fullName>
    </submittedName>
</protein>
<evidence type="ECO:0000256" key="1">
    <source>
        <dbReference type="SAM" id="MobiDB-lite"/>
    </source>
</evidence>
<feature type="compositionally biased region" description="Polar residues" evidence="1">
    <location>
        <begin position="52"/>
        <end position="62"/>
    </location>
</feature>
<evidence type="ECO:0000313" key="2">
    <source>
        <dbReference type="EMBL" id="GHO82279.1"/>
    </source>
</evidence>
<organism evidence="2 3">
    <name type="scientific">Dictyobacter formicarum</name>
    <dbReference type="NCBI Taxonomy" id="2778368"/>
    <lineage>
        <taxon>Bacteria</taxon>
        <taxon>Bacillati</taxon>
        <taxon>Chloroflexota</taxon>
        <taxon>Ktedonobacteria</taxon>
        <taxon>Ktedonobacterales</taxon>
        <taxon>Dictyobacteraceae</taxon>
        <taxon>Dictyobacter</taxon>
    </lineage>
</organism>
<reference evidence="2 3" key="1">
    <citation type="journal article" date="2021" name="Int. J. Syst. Evol. Microbiol.">
        <title>Reticulibacter mediterranei gen. nov., sp. nov., within the new family Reticulibacteraceae fam. nov., and Ktedonospora formicarum gen. nov., sp. nov., Ktedonobacter robiniae sp. nov., Dictyobacter formicarum sp. nov. and Dictyobacter arantiisoli sp. nov., belonging to the class Ktedonobacteria.</title>
        <authorList>
            <person name="Yabe S."/>
            <person name="Zheng Y."/>
            <person name="Wang C.M."/>
            <person name="Sakai Y."/>
            <person name="Abe K."/>
            <person name="Yokota A."/>
            <person name="Donadio S."/>
            <person name="Cavaletti L."/>
            <person name="Monciardini P."/>
        </authorList>
    </citation>
    <scope>NUCLEOTIDE SEQUENCE [LARGE SCALE GENOMIC DNA]</scope>
    <source>
        <strain evidence="2 3">SOSP1-9</strain>
    </source>
</reference>
<gene>
    <name evidence="2" type="ORF">KSZ_02850</name>
</gene>
<keyword evidence="3" id="KW-1185">Reference proteome</keyword>
<evidence type="ECO:0000313" key="3">
    <source>
        <dbReference type="Proteomes" id="UP000635565"/>
    </source>
</evidence>